<evidence type="ECO:0000313" key="2">
    <source>
        <dbReference type="Proteomes" id="UP000664317"/>
    </source>
</evidence>
<dbReference type="RefSeq" id="WP_206578440.1">
    <property type="nucleotide sequence ID" value="NZ_JAFKCT010000004.1"/>
</dbReference>
<dbReference type="SFLD" id="SFLDS00003">
    <property type="entry name" value="Haloacid_Dehalogenase"/>
    <property type="match status" value="1"/>
</dbReference>
<organism evidence="1 2">
    <name type="scientific">Algoriphagus oliviformis</name>
    <dbReference type="NCBI Taxonomy" id="2811231"/>
    <lineage>
        <taxon>Bacteria</taxon>
        <taxon>Pseudomonadati</taxon>
        <taxon>Bacteroidota</taxon>
        <taxon>Cytophagia</taxon>
        <taxon>Cytophagales</taxon>
        <taxon>Cyclobacteriaceae</taxon>
        <taxon>Algoriphagus</taxon>
    </lineage>
</organism>
<proteinExistence type="predicted"/>
<dbReference type="InterPro" id="IPR036412">
    <property type="entry name" value="HAD-like_sf"/>
</dbReference>
<reference evidence="1 2" key="1">
    <citation type="submission" date="2021-03" db="EMBL/GenBank/DDBJ databases">
        <title>novel species isolated from a fishpond in China.</title>
        <authorList>
            <person name="Lu H."/>
            <person name="Cai Z."/>
        </authorList>
    </citation>
    <scope>NUCLEOTIDE SEQUENCE [LARGE SCALE GENOMIC DNA]</scope>
    <source>
        <strain evidence="1 2">H41</strain>
    </source>
</reference>
<dbReference type="Pfam" id="PF00702">
    <property type="entry name" value="Hydrolase"/>
    <property type="match status" value="1"/>
</dbReference>
<dbReference type="InterPro" id="IPR023198">
    <property type="entry name" value="PGP-like_dom2"/>
</dbReference>
<dbReference type="Gene3D" id="3.40.50.1000">
    <property type="entry name" value="HAD superfamily/HAD-like"/>
    <property type="match status" value="1"/>
</dbReference>
<gene>
    <name evidence="1" type="ORF">J0A68_11935</name>
</gene>
<dbReference type="InterPro" id="IPR022468">
    <property type="entry name" value="PhnX-like"/>
</dbReference>
<dbReference type="PANTHER" id="PTHR43434:SF19">
    <property type="entry name" value="PHOSPHONOACETALDEHYDE HYDROLASE"/>
    <property type="match status" value="1"/>
</dbReference>
<dbReference type="SFLD" id="SFLDG01129">
    <property type="entry name" value="C1.5:_HAD__Beta-PGM__Phosphata"/>
    <property type="match status" value="1"/>
</dbReference>
<dbReference type="SFLD" id="SFLDG01135">
    <property type="entry name" value="C1.5.6:_HAD__Beta-PGM__Phospha"/>
    <property type="match status" value="1"/>
</dbReference>
<dbReference type="EMBL" id="JAFKCT010000004">
    <property type="protein sequence ID" value="MBN7811665.1"/>
    <property type="molecule type" value="Genomic_DNA"/>
</dbReference>
<evidence type="ECO:0000313" key="1">
    <source>
        <dbReference type="EMBL" id="MBN7811665.1"/>
    </source>
</evidence>
<dbReference type="Gene3D" id="1.10.150.240">
    <property type="entry name" value="Putative phosphatase, domain 2"/>
    <property type="match status" value="1"/>
</dbReference>
<protein>
    <submittedName>
        <fullName evidence="1">Phosphonatase-like hydrolase</fullName>
    </submittedName>
</protein>
<dbReference type="Proteomes" id="UP000664317">
    <property type="component" value="Unassembled WGS sequence"/>
</dbReference>
<dbReference type="NCBIfam" id="TIGR01549">
    <property type="entry name" value="HAD-SF-IA-v1"/>
    <property type="match status" value="1"/>
</dbReference>
<dbReference type="InterPro" id="IPR023214">
    <property type="entry name" value="HAD_sf"/>
</dbReference>
<keyword evidence="2" id="KW-1185">Reference proteome</keyword>
<sequence>MNNKQKIRLVVFDMAGTTVNEQNVVYKSLQTAVNKLGLSVTLDQVLLLGGGKEKLQALRDIIQATSPGLADLEKKSKTAFEDFLSILEEAYANLEVSTYEGTVEIFGLLRKNGIKVALNTGYNSQTACALLKKLNWREGQTFDALVTADEVENSRPAPDMILLAMEKLEIEDPQEVAKVGDSIVDIEEGKAANCALSLGVTTGAQTAEQLKTARPDHILDSLTELPAILSLQ</sequence>
<dbReference type="NCBIfam" id="TIGR03351">
    <property type="entry name" value="PhnX-like"/>
    <property type="match status" value="1"/>
</dbReference>
<dbReference type="InterPro" id="IPR006439">
    <property type="entry name" value="HAD-SF_hydro_IA"/>
</dbReference>
<comment type="caution">
    <text evidence="1">The sequence shown here is derived from an EMBL/GenBank/DDBJ whole genome shotgun (WGS) entry which is preliminary data.</text>
</comment>
<dbReference type="InterPro" id="IPR050155">
    <property type="entry name" value="HAD-like_hydrolase_sf"/>
</dbReference>
<dbReference type="PANTHER" id="PTHR43434">
    <property type="entry name" value="PHOSPHOGLYCOLATE PHOSPHATASE"/>
    <property type="match status" value="1"/>
</dbReference>
<name>A0ABS3C468_9BACT</name>
<accession>A0ABS3C468</accession>
<dbReference type="SUPFAM" id="SSF56784">
    <property type="entry name" value="HAD-like"/>
    <property type="match status" value="1"/>
</dbReference>